<evidence type="ECO:0000256" key="9">
    <source>
        <dbReference type="ARBA" id="ARBA00022989"/>
    </source>
</evidence>
<comment type="subcellular location">
    <subcellularLocation>
        <location evidence="16">Membrane</location>
        <topology evidence="16">Multi-pass membrane protein</topology>
    </subcellularLocation>
    <subcellularLocation>
        <location evidence="1">Mitochondrion inner membrane</location>
        <topology evidence="1">Multi-pass membrane protein</topology>
    </subcellularLocation>
</comment>
<keyword evidence="6 14" id="KW-0812">Transmembrane</keyword>
<dbReference type="InterPro" id="IPR023395">
    <property type="entry name" value="MCP_dom_sf"/>
</dbReference>
<comment type="function">
    <text evidence="16">Catalyzes the exchange of ADP and ATP across the membrane.</text>
</comment>
<dbReference type="PRINTS" id="PR00927">
    <property type="entry name" value="ADPTRNSLCASE"/>
</dbReference>
<dbReference type="InterPro" id="IPR002113">
    <property type="entry name" value="ADT_euk_type"/>
</dbReference>
<comment type="subunit">
    <text evidence="16">Monomer.</text>
</comment>
<feature type="repeat" description="Solcar" evidence="14">
    <location>
        <begin position="1"/>
        <end position="45"/>
    </location>
</feature>
<dbReference type="PANTHER" id="PTHR45635">
    <property type="entry name" value="ADP,ATP CARRIER PROTEIN 1-RELATED-RELATED"/>
    <property type="match status" value="1"/>
</dbReference>
<dbReference type="GO" id="GO:1901029">
    <property type="term" value="P:negative regulation of mitochondrial outer membrane permeabilization involved in apoptotic signaling pathway"/>
    <property type="evidence" value="ECO:0007669"/>
    <property type="project" value="TreeGrafter"/>
</dbReference>
<dbReference type="GO" id="GO:0005743">
    <property type="term" value="C:mitochondrial inner membrane"/>
    <property type="evidence" value="ECO:0007669"/>
    <property type="project" value="UniProtKB-SubCell"/>
</dbReference>
<dbReference type="InterPro" id="IPR018108">
    <property type="entry name" value="MCP_transmembrane"/>
</dbReference>
<evidence type="ECO:0000256" key="15">
    <source>
        <dbReference type="RuleBase" id="RU000488"/>
    </source>
</evidence>
<keyword evidence="12 14" id="KW-0472">Membrane</keyword>
<evidence type="ECO:0000256" key="10">
    <source>
        <dbReference type="ARBA" id="ARBA00022990"/>
    </source>
</evidence>
<keyword evidence="17" id="KW-1185">Reference proteome</keyword>
<keyword evidence="3 15" id="KW-0813">Transport</keyword>
<evidence type="ECO:0000256" key="1">
    <source>
        <dbReference type="ARBA" id="ARBA00004448"/>
    </source>
</evidence>
<dbReference type="SUPFAM" id="SSF103506">
    <property type="entry name" value="Mitochondrial carrier"/>
    <property type="match status" value="1"/>
</dbReference>
<dbReference type="GO" id="GO:1990544">
    <property type="term" value="P:mitochondrial ATP transmembrane transport"/>
    <property type="evidence" value="ECO:0007669"/>
    <property type="project" value="InterPro"/>
</dbReference>
<evidence type="ECO:0000256" key="4">
    <source>
        <dbReference type="ARBA" id="ARBA00022481"/>
    </source>
</evidence>
<dbReference type="GO" id="GO:0005471">
    <property type="term" value="F:ATP:ADP antiporter activity"/>
    <property type="evidence" value="ECO:0007669"/>
    <property type="project" value="UniProtKB-UniRule"/>
</dbReference>
<proteinExistence type="inferred from homology"/>
<evidence type="ECO:0000256" key="3">
    <source>
        <dbReference type="ARBA" id="ARBA00022448"/>
    </source>
</evidence>
<accession>A0A914RLQ5</accession>
<evidence type="ECO:0000256" key="6">
    <source>
        <dbReference type="ARBA" id="ARBA00022692"/>
    </source>
</evidence>
<dbReference type="AlphaFoldDB" id="A0A914RLQ5"/>
<dbReference type="GO" id="GO:0140021">
    <property type="term" value="P:mitochondrial ADP transmembrane transport"/>
    <property type="evidence" value="ECO:0007669"/>
    <property type="project" value="InterPro"/>
</dbReference>
<evidence type="ECO:0000256" key="2">
    <source>
        <dbReference type="ARBA" id="ARBA00006375"/>
    </source>
</evidence>
<keyword evidence="8" id="KW-0999">Mitochondrion inner membrane</keyword>
<organism evidence="17 18">
    <name type="scientific">Parascaris equorum</name>
    <name type="common">Equine roundworm</name>
    <dbReference type="NCBI Taxonomy" id="6256"/>
    <lineage>
        <taxon>Eukaryota</taxon>
        <taxon>Metazoa</taxon>
        <taxon>Ecdysozoa</taxon>
        <taxon>Nematoda</taxon>
        <taxon>Chromadorea</taxon>
        <taxon>Rhabditida</taxon>
        <taxon>Spirurina</taxon>
        <taxon>Ascaridomorpha</taxon>
        <taxon>Ascaridoidea</taxon>
        <taxon>Ascarididae</taxon>
        <taxon>Parascaris</taxon>
    </lineage>
</organism>
<sequence>MIDCFIRVPREQGFLSFWRGNLVNVARSCSQESFGFAFKDFFKIWCVDGVNSKDNYWRFLSGNIAAGGASDMGREKSREFIGFFDCLRKVFKSDGIRGLY</sequence>
<evidence type="ECO:0000256" key="13">
    <source>
        <dbReference type="ARBA" id="ARBA00024537"/>
    </source>
</evidence>
<evidence type="ECO:0000256" key="7">
    <source>
        <dbReference type="ARBA" id="ARBA00022737"/>
    </source>
</evidence>
<keyword evidence="11" id="KW-0496">Mitochondrion</keyword>
<comment type="catalytic activity">
    <reaction evidence="13">
        <text>ADP(in) + ATP(out) = ADP(out) + ATP(in)</text>
        <dbReference type="Rhea" id="RHEA:34999"/>
        <dbReference type="ChEBI" id="CHEBI:30616"/>
        <dbReference type="ChEBI" id="CHEBI:456216"/>
    </reaction>
</comment>
<dbReference type="Gene3D" id="1.50.40.10">
    <property type="entry name" value="Mitochondrial carrier domain"/>
    <property type="match status" value="1"/>
</dbReference>
<comment type="similarity">
    <text evidence="2 15">Belongs to the mitochondrial carrier (TC 2.A.29) family.</text>
</comment>
<keyword evidence="5" id="KW-0597">Phosphoprotein</keyword>
<evidence type="ECO:0000256" key="5">
    <source>
        <dbReference type="ARBA" id="ARBA00022553"/>
    </source>
</evidence>
<evidence type="ECO:0000313" key="18">
    <source>
        <dbReference type="WBParaSite" id="PEQ_0000573701-mRNA-1"/>
    </source>
</evidence>
<keyword evidence="7" id="KW-0677">Repeat</keyword>
<dbReference type="Proteomes" id="UP000887564">
    <property type="component" value="Unplaced"/>
</dbReference>
<evidence type="ECO:0000313" key="17">
    <source>
        <dbReference type="Proteomes" id="UP000887564"/>
    </source>
</evidence>
<reference evidence="18" key="1">
    <citation type="submission" date="2022-11" db="UniProtKB">
        <authorList>
            <consortium name="WormBaseParasite"/>
        </authorList>
    </citation>
    <scope>IDENTIFICATION</scope>
</reference>
<evidence type="ECO:0000256" key="8">
    <source>
        <dbReference type="ARBA" id="ARBA00022792"/>
    </source>
</evidence>
<evidence type="ECO:0000256" key="14">
    <source>
        <dbReference type="PROSITE-ProRule" id="PRU00282"/>
    </source>
</evidence>
<evidence type="ECO:0000256" key="16">
    <source>
        <dbReference type="RuleBase" id="RU368008"/>
    </source>
</evidence>
<name>A0A914RLQ5_PAREQ</name>
<protein>
    <recommendedName>
        <fullName evidence="16">ADP/ATP translocase</fullName>
    </recommendedName>
    <alternativeName>
        <fullName evidence="16">ADP,ATP carrier protein</fullName>
    </alternativeName>
</protein>
<keyword evidence="10" id="KW-0007">Acetylation</keyword>
<keyword evidence="9" id="KW-1133">Transmembrane helix</keyword>
<evidence type="ECO:0000256" key="11">
    <source>
        <dbReference type="ARBA" id="ARBA00023128"/>
    </source>
</evidence>
<dbReference type="PROSITE" id="PS50920">
    <property type="entry name" value="SOLCAR"/>
    <property type="match status" value="1"/>
</dbReference>
<dbReference type="WBParaSite" id="PEQ_0000573701-mRNA-1">
    <property type="protein sequence ID" value="PEQ_0000573701-mRNA-1"/>
    <property type="gene ID" value="PEQ_0000573701"/>
</dbReference>
<evidence type="ECO:0000256" key="12">
    <source>
        <dbReference type="ARBA" id="ARBA00023136"/>
    </source>
</evidence>
<dbReference type="Pfam" id="PF00153">
    <property type="entry name" value="Mito_carr"/>
    <property type="match status" value="1"/>
</dbReference>
<keyword evidence="4" id="KW-0488">Methylation</keyword>
<dbReference type="PANTHER" id="PTHR45635:SF32">
    <property type="entry name" value="ADP_ATP TRANSLOCASE 1"/>
    <property type="match status" value="1"/>
</dbReference>